<dbReference type="Proteomes" id="UP001556692">
    <property type="component" value="Unassembled WGS sequence"/>
</dbReference>
<dbReference type="RefSeq" id="WP_367952925.1">
    <property type="nucleotide sequence ID" value="NZ_JBDPGJ010000001.1"/>
</dbReference>
<feature type="transmembrane region" description="Helical" evidence="1">
    <location>
        <begin position="95"/>
        <end position="117"/>
    </location>
</feature>
<name>A0ABV3SFI4_9HYPH</name>
<feature type="transmembrane region" description="Helical" evidence="1">
    <location>
        <begin position="57"/>
        <end position="75"/>
    </location>
</feature>
<keyword evidence="3" id="KW-1185">Reference proteome</keyword>
<proteinExistence type="predicted"/>
<feature type="transmembrane region" description="Helical" evidence="1">
    <location>
        <begin position="250"/>
        <end position="268"/>
    </location>
</feature>
<evidence type="ECO:0000256" key="1">
    <source>
        <dbReference type="SAM" id="Phobius"/>
    </source>
</evidence>
<evidence type="ECO:0000313" key="3">
    <source>
        <dbReference type="Proteomes" id="UP001556692"/>
    </source>
</evidence>
<reference evidence="2 3" key="1">
    <citation type="submission" date="2024-05" db="EMBL/GenBank/DDBJ databases">
        <authorList>
            <person name="Jiang F."/>
        </authorList>
    </citation>
    <scope>NUCLEOTIDE SEQUENCE [LARGE SCALE GENOMIC DNA]</scope>
    <source>
        <strain evidence="2 3">LZ166</strain>
    </source>
</reference>
<protein>
    <submittedName>
        <fullName evidence="2">Uncharacterized protein</fullName>
    </submittedName>
</protein>
<feature type="transmembrane region" description="Helical" evidence="1">
    <location>
        <begin position="304"/>
        <end position="321"/>
    </location>
</feature>
<feature type="transmembrane region" description="Helical" evidence="1">
    <location>
        <begin position="20"/>
        <end position="37"/>
    </location>
</feature>
<keyword evidence="1" id="KW-0472">Membrane</keyword>
<comment type="caution">
    <text evidence="2">The sequence shown here is derived from an EMBL/GenBank/DDBJ whole genome shotgun (WGS) entry which is preliminary data.</text>
</comment>
<sequence length="361" mass="39714">MSTQYNSTDYASQFSISARLIILLIGIGVLVSTFAYININSGVQFLEKGKPDWNFPGLLGIISSAIVACCLFFAFRSLPHSAHASPSTDREGRFIAIATTFSGFVLLLSAVTVLLAPQVLNETVREGQFVGFATDFVLLVALAYFGLCIAYSRHASNFRIFGCPPALVFAAMFSVAFLILMEEMSWGQHLLGWEAGELFAGNAQNETNLHNFATYKFEAAYYSAAFAAFVALPFFWPATDNTILRSLSPFVPRRFFALLSLPIAGLLYEEWNILLYQVWFFLGAAIALQLVLEARERGRSFPAGGMLALLVGSQGVFLIFGSGMVDGYELSEIRELLIAFAIACYARLMFGRLKTSQRSQA</sequence>
<keyword evidence="1" id="KW-0812">Transmembrane</keyword>
<feature type="transmembrane region" description="Helical" evidence="1">
    <location>
        <begin position="333"/>
        <end position="350"/>
    </location>
</feature>
<dbReference type="EMBL" id="JBDPGJ010000001">
    <property type="protein sequence ID" value="MEX0405070.1"/>
    <property type="molecule type" value="Genomic_DNA"/>
</dbReference>
<feature type="transmembrane region" description="Helical" evidence="1">
    <location>
        <begin position="129"/>
        <end position="151"/>
    </location>
</feature>
<gene>
    <name evidence="2" type="ORF">ABGN05_05270</name>
</gene>
<feature type="transmembrane region" description="Helical" evidence="1">
    <location>
        <begin position="274"/>
        <end position="292"/>
    </location>
</feature>
<organism evidence="2 3">
    <name type="scientific">Aquibium pacificus</name>
    <dbReference type="NCBI Taxonomy" id="3153579"/>
    <lineage>
        <taxon>Bacteria</taxon>
        <taxon>Pseudomonadati</taxon>
        <taxon>Pseudomonadota</taxon>
        <taxon>Alphaproteobacteria</taxon>
        <taxon>Hyphomicrobiales</taxon>
        <taxon>Phyllobacteriaceae</taxon>
        <taxon>Aquibium</taxon>
    </lineage>
</organism>
<evidence type="ECO:0000313" key="2">
    <source>
        <dbReference type="EMBL" id="MEX0405070.1"/>
    </source>
</evidence>
<feature type="transmembrane region" description="Helical" evidence="1">
    <location>
        <begin position="219"/>
        <end position="238"/>
    </location>
</feature>
<feature type="transmembrane region" description="Helical" evidence="1">
    <location>
        <begin position="158"/>
        <end position="181"/>
    </location>
</feature>
<keyword evidence="1" id="KW-1133">Transmembrane helix</keyword>
<accession>A0ABV3SFI4</accession>